<evidence type="ECO:0000313" key="3">
    <source>
        <dbReference type="EMBL" id="ABJ04296.1"/>
    </source>
</evidence>
<accession>Q07UT8</accession>
<name>Q07UT8_RHOP5</name>
<dbReference type="AlphaFoldDB" id="Q07UT8"/>
<organism evidence="3">
    <name type="scientific">Rhodopseudomonas palustris (strain BisA53)</name>
    <dbReference type="NCBI Taxonomy" id="316055"/>
    <lineage>
        <taxon>Bacteria</taxon>
        <taxon>Pseudomonadati</taxon>
        <taxon>Pseudomonadota</taxon>
        <taxon>Alphaproteobacteria</taxon>
        <taxon>Hyphomicrobiales</taxon>
        <taxon>Nitrobacteraceae</taxon>
        <taxon>Rhodopseudomonas</taxon>
    </lineage>
</organism>
<reference evidence="3" key="1">
    <citation type="submission" date="2006-09" db="EMBL/GenBank/DDBJ databases">
        <title>Complete sequence of Rhodopseudomonas palustris BisA53.</title>
        <authorList>
            <consortium name="US DOE Joint Genome Institute"/>
            <person name="Copeland A."/>
            <person name="Lucas S."/>
            <person name="Lapidus A."/>
            <person name="Barry K."/>
            <person name="Detter J.C."/>
            <person name="Glavina del Rio T."/>
            <person name="Hammon N."/>
            <person name="Israni S."/>
            <person name="Dalin E."/>
            <person name="Tice H."/>
            <person name="Pitluck S."/>
            <person name="Chain P."/>
            <person name="Malfatti S."/>
            <person name="Shin M."/>
            <person name="Vergez L."/>
            <person name="Schmutz J."/>
            <person name="Larimer F."/>
            <person name="Land M."/>
            <person name="Hauser L."/>
            <person name="Pelletier D.A."/>
            <person name="Kyrpides N."/>
            <person name="Kim E."/>
            <person name="Harwood C.S."/>
            <person name="Oda Y."/>
            <person name="Richardson P."/>
        </authorList>
    </citation>
    <scope>NUCLEOTIDE SEQUENCE [LARGE SCALE GENOMIC DNA]</scope>
    <source>
        <strain evidence="3">BisA53</strain>
    </source>
</reference>
<feature type="chain" id="PRO_5004166077" evidence="2">
    <location>
        <begin position="28"/>
        <end position="111"/>
    </location>
</feature>
<sequence>MRRIIGMALALAAIGLGPLLGQSAAQAQTAKAPAEMARPTQPSELSAQRKANRPPTRLRVYPRYQPDSYGVYPRYFPGRNAVRDCTATYVEEFRPSGTVIVPRMNCFWRRG</sequence>
<protein>
    <submittedName>
        <fullName evidence="3">Uncharacterized protein</fullName>
    </submittedName>
</protein>
<dbReference type="STRING" id="316055.RPE_0337"/>
<evidence type="ECO:0000256" key="2">
    <source>
        <dbReference type="SAM" id="SignalP"/>
    </source>
</evidence>
<dbReference type="HOGENOM" id="CLU_173327_0_0_5"/>
<dbReference type="OrthoDB" id="7961571at2"/>
<dbReference type="EMBL" id="CP000463">
    <property type="protein sequence ID" value="ABJ04296.1"/>
    <property type="molecule type" value="Genomic_DNA"/>
</dbReference>
<feature type="signal peptide" evidence="2">
    <location>
        <begin position="1"/>
        <end position="27"/>
    </location>
</feature>
<feature type="region of interest" description="Disordered" evidence="1">
    <location>
        <begin position="27"/>
        <end position="59"/>
    </location>
</feature>
<gene>
    <name evidence="3" type="ordered locus">RPE_0337</name>
</gene>
<feature type="compositionally biased region" description="Low complexity" evidence="1">
    <location>
        <begin position="27"/>
        <end position="37"/>
    </location>
</feature>
<evidence type="ECO:0000256" key="1">
    <source>
        <dbReference type="SAM" id="MobiDB-lite"/>
    </source>
</evidence>
<proteinExistence type="predicted"/>
<dbReference type="eggNOG" id="ENOG502ZYRA">
    <property type="taxonomic scope" value="Bacteria"/>
</dbReference>
<keyword evidence="2" id="KW-0732">Signal</keyword>
<dbReference type="KEGG" id="rpe:RPE_0337"/>